<evidence type="ECO:0000313" key="8">
    <source>
        <dbReference type="EMBL" id="OLP80061.1"/>
    </source>
</evidence>
<dbReference type="PROSITE" id="PS51192">
    <property type="entry name" value="HELICASE_ATP_BIND_1"/>
    <property type="match status" value="1"/>
</dbReference>
<protein>
    <submittedName>
        <fullName evidence="8">Sodium channel protein</fullName>
    </submittedName>
</protein>
<keyword evidence="3 6" id="KW-1133">Transmembrane helix</keyword>
<dbReference type="Proteomes" id="UP000186817">
    <property type="component" value="Unassembled WGS sequence"/>
</dbReference>
<evidence type="ECO:0000256" key="4">
    <source>
        <dbReference type="ARBA" id="ARBA00023136"/>
    </source>
</evidence>
<keyword evidence="8" id="KW-0406">Ion transport</keyword>
<evidence type="ECO:0000256" key="1">
    <source>
        <dbReference type="ARBA" id="ARBA00004141"/>
    </source>
</evidence>
<keyword evidence="8" id="KW-0407">Ion channel</keyword>
<feature type="compositionally biased region" description="Low complexity" evidence="5">
    <location>
        <begin position="100"/>
        <end position="116"/>
    </location>
</feature>
<dbReference type="InterPro" id="IPR027417">
    <property type="entry name" value="P-loop_NTPase"/>
</dbReference>
<dbReference type="Gene3D" id="1.20.120.350">
    <property type="entry name" value="Voltage-gated potassium channels. Chain C"/>
    <property type="match status" value="1"/>
</dbReference>
<dbReference type="InterPro" id="IPR027359">
    <property type="entry name" value="Volt_channel_dom_sf"/>
</dbReference>
<name>A0A1Q9CAX8_SYMMI</name>
<dbReference type="GO" id="GO:0005524">
    <property type="term" value="F:ATP binding"/>
    <property type="evidence" value="ECO:0007669"/>
    <property type="project" value="InterPro"/>
</dbReference>
<evidence type="ECO:0000256" key="5">
    <source>
        <dbReference type="SAM" id="MobiDB-lite"/>
    </source>
</evidence>
<keyword evidence="4 6" id="KW-0472">Membrane</keyword>
<dbReference type="Gene3D" id="1.10.287.70">
    <property type="match status" value="1"/>
</dbReference>
<evidence type="ECO:0000256" key="6">
    <source>
        <dbReference type="SAM" id="Phobius"/>
    </source>
</evidence>
<dbReference type="Gene3D" id="3.40.50.300">
    <property type="entry name" value="P-loop containing nucleotide triphosphate hydrolases"/>
    <property type="match status" value="1"/>
</dbReference>
<feature type="transmembrane region" description="Helical" evidence="6">
    <location>
        <begin position="283"/>
        <end position="305"/>
    </location>
</feature>
<dbReference type="PANTHER" id="PTHR10037:SF62">
    <property type="entry name" value="SODIUM CHANNEL PROTEIN 60E"/>
    <property type="match status" value="1"/>
</dbReference>
<feature type="transmembrane region" description="Helical" evidence="6">
    <location>
        <begin position="469"/>
        <end position="491"/>
    </location>
</feature>
<feature type="compositionally biased region" description="Acidic residues" evidence="5">
    <location>
        <begin position="1199"/>
        <end position="1211"/>
    </location>
</feature>
<dbReference type="GO" id="GO:0005248">
    <property type="term" value="F:voltage-gated sodium channel activity"/>
    <property type="evidence" value="ECO:0007669"/>
    <property type="project" value="TreeGrafter"/>
</dbReference>
<keyword evidence="2 6" id="KW-0812">Transmembrane</keyword>
<feature type="domain" description="Helicase ATP-binding" evidence="7">
    <location>
        <begin position="1303"/>
        <end position="1499"/>
    </location>
</feature>
<dbReference type="SUPFAM" id="SSF52540">
    <property type="entry name" value="P-loop containing nucleoside triphosphate hydrolases"/>
    <property type="match status" value="1"/>
</dbReference>
<proteinExistence type="predicted"/>
<dbReference type="GO" id="GO:0003676">
    <property type="term" value="F:nucleic acid binding"/>
    <property type="evidence" value="ECO:0007669"/>
    <property type="project" value="InterPro"/>
</dbReference>
<feature type="transmembrane region" description="Helical" evidence="6">
    <location>
        <begin position="387"/>
        <end position="406"/>
    </location>
</feature>
<dbReference type="GO" id="GO:0001518">
    <property type="term" value="C:voltage-gated sodium channel complex"/>
    <property type="evidence" value="ECO:0007669"/>
    <property type="project" value="TreeGrafter"/>
</dbReference>
<feature type="region of interest" description="Disordered" evidence="5">
    <location>
        <begin position="1178"/>
        <end position="1214"/>
    </location>
</feature>
<dbReference type="Pfam" id="PF00270">
    <property type="entry name" value="DEAD"/>
    <property type="match status" value="1"/>
</dbReference>
<reference evidence="8 9" key="1">
    <citation type="submission" date="2016-02" db="EMBL/GenBank/DDBJ databases">
        <title>Genome analysis of coral dinoflagellate symbionts highlights evolutionary adaptations to a symbiotic lifestyle.</title>
        <authorList>
            <person name="Aranda M."/>
            <person name="Li Y."/>
            <person name="Liew Y.J."/>
            <person name="Baumgarten S."/>
            <person name="Simakov O."/>
            <person name="Wilson M."/>
            <person name="Piel J."/>
            <person name="Ashoor H."/>
            <person name="Bougouffa S."/>
            <person name="Bajic V.B."/>
            <person name="Ryu T."/>
            <person name="Ravasi T."/>
            <person name="Bayer T."/>
            <person name="Micklem G."/>
            <person name="Kim H."/>
            <person name="Bhak J."/>
            <person name="Lajeunesse T.C."/>
            <person name="Voolstra C.R."/>
        </authorList>
    </citation>
    <scope>NUCLEOTIDE SEQUENCE [LARGE SCALE GENOMIC DNA]</scope>
    <source>
        <strain evidence="8 9">CCMP2467</strain>
    </source>
</reference>
<sequence length="1545" mass="171647">MSASVALAMPPAEEAVGFHLLPSVRTVRPRLPEAAESCDDPKPILTLPLESLRVPEPTNSRLSAAIVSLFEQLAQQHLLELAAARTPNGLPTEDPTNKMSPRASSAGKASPKSSASELLQVSDSPRSGRSERPAHVTKRRVSALMCQQKEGLREVDADSVAEALIENKETKKLARARTTKEKLQDLVPQNVQDVNSGSSIDVDEDTPRPRRSLFQRTEEFLQSNRYEIVIALLLSINVSQQGRSPVLWMAVELQLSGTLVGYDLGFYKETFMNNHDWRSRQDLFPVGDLLFTVVFALDVIVRIAVLRWSFWKVKMNYLDVAVTVISIVEVVVVYSSPTLLEDVNVNPVLFRLLRLGKLARAVRMVTMNSVLNSLQILTRCLASSTTMLFWSFCLLTFFQCVFGMVASTLCRDFITDETQNLHYREEVFLYFGTFSRTFLTMFEILFANWAVPCHLLMENISEWFSTFFLVYRCLLGFAVLNVVGNSMLVFVKNSDGILRALAIENGSVLSDGMTDSHDVSADAARMRELLGGLTREKIMSAWKQIASSCPGVKSAPPPSVEMDKSTLVTHFMAFFERARHGRSARASQSPSPARMTVPVAPLSPEDFLEDSRDDLDIELRFFDDGRQYDINAMLTMRKGELETMTAKLQKSPSDAVCDCVFSGKKVSAGSWMESLQHMTLEELEMLRSSMTKEAAQKPVSRVGSCLPALRRLRALHAKVEATLLFVEDMLCEDFNLTFHGSLIKLRDAVSEKIGQLKAADFIATVNAVFVQQTMKIASSDEELAFKQKERELASYTRKVKKLFQTMDQSGDGAINFDDQDSQCGYRVLLDTQGIDSWDDKLQRILEAGEVANAAAAWTDFGSCSIFDQFLLSQLDLEYHDLLSLFEFLDNGDGQITTAKALDIWRMETKLEVLFGEVSAAIRGHSDVRDVFDKLQLKNITFSTNSRTLGVFKFRWIRVFSDMGRTLFSVLLPSLALVAAGSGLRAARARGIFPVYDGTITSPRCSCHCCVVERRRPDEAGGQHLSKCAAPANLGGSCASECTAVDDEVFTHVTIVDMDRYCFHRCQPEGTLQPSEKVALAEKFGGSDSYHGGFSVDAACIKVPHSLENLAMEPTGNGKDHLLPEAIPDLEVRVALASSTVSLLAAGKRRSALARRARGAFSGTSAKDDQPGIDIINEDVSETPSESSREPDVSWPEQEAASEAEEDEEEMQEIVRPRVTHESEPRVRFTQKFKKSRIRWSDDGRRVYVDEDGIEFKPYTGLGRGDDFYKIVEISEESVDQAAQLTVTAEQIIFGKRLQFGSLGITSKPLLNVIISSETGSGKTLAYLVPAFELILSLPPRQRSARLPISSVESEYFTVEDLKATTTNTKTTAAAALCFYDHHDRHPTVLVLVPSLELGVQVSMVAKQLAQVPDILVCTPRAAAQGLEPCTSEDEMARRQALKRIKDVEAGTMEWMCAPDYIPAVSEVHRTFLQLVVFDEADLLFDRGNQGNDTQALVVSSGVGFIFCTFKSNRTSFPDRPRLVQPEAQVELLQEPETDPWHQNPE</sequence>
<dbReference type="InterPro" id="IPR014001">
    <property type="entry name" value="Helicase_ATP-bd"/>
</dbReference>
<comment type="subcellular location">
    <subcellularLocation>
        <location evidence="1">Membrane</location>
        <topology evidence="1">Multi-pass membrane protein</topology>
    </subcellularLocation>
</comment>
<evidence type="ECO:0000256" key="3">
    <source>
        <dbReference type="ARBA" id="ARBA00022989"/>
    </source>
</evidence>
<comment type="caution">
    <text evidence="8">The sequence shown here is derived from an EMBL/GenBank/DDBJ whole genome shotgun (WGS) entry which is preliminary data.</text>
</comment>
<keyword evidence="8" id="KW-0813">Transport</keyword>
<organism evidence="8 9">
    <name type="scientific">Symbiodinium microadriaticum</name>
    <name type="common">Dinoflagellate</name>
    <name type="synonym">Zooxanthella microadriatica</name>
    <dbReference type="NCBI Taxonomy" id="2951"/>
    <lineage>
        <taxon>Eukaryota</taxon>
        <taxon>Sar</taxon>
        <taxon>Alveolata</taxon>
        <taxon>Dinophyceae</taxon>
        <taxon>Suessiales</taxon>
        <taxon>Symbiodiniaceae</taxon>
        <taxon>Symbiodinium</taxon>
    </lineage>
</organism>
<dbReference type="OrthoDB" id="421178at2759"/>
<dbReference type="InterPro" id="IPR005821">
    <property type="entry name" value="Ion_trans_dom"/>
</dbReference>
<gene>
    <name evidence="8" type="ORF">AK812_SmicGene39572</name>
</gene>
<evidence type="ECO:0000313" key="9">
    <source>
        <dbReference type="Proteomes" id="UP000186817"/>
    </source>
</evidence>
<feature type="transmembrane region" description="Helical" evidence="6">
    <location>
        <begin position="427"/>
        <end position="449"/>
    </location>
</feature>
<dbReference type="EMBL" id="LSRX01001420">
    <property type="protein sequence ID" value="OLP80061.1"/>
    <property type="molecule type" value="Genomic_DNA"/>
</dbReference>
<dbReference type="InterPro" id="IPR011545">
    <property type="entry name" value="DEAD/DEAH_box_helicase_dom"/>
</dbReference>
<keyword evidence="9" id="KW-1185">Reference proteome</keyword>
<accession>A0A1Q9CAX8</accession>
<dbReference type="SMART" id="SM00487">
    <property type="entry name" value="DEXDc"/>
    <property type="match status" value="1"/>
</dbReference>
<dbReference type="PANTHER" id="PTHR10037">
    <property type="entry name" value="VOLTAGE-GATED CATION CHANNEL CALCIUM AND SODIUM"/>
    <property type="match status" value="1"/>
</dbReference>
<evidence type="ECO:0000256" key="2">
    <source>
        <dbReference type="ARBA" id="ARBA00022692"/>
    </source>
</evidence>
<dbReference type="Pfam" id="PF00520">
    <property type="entry name" value="Ion_trans"/>
    <property type="match status" value="1"/>
</dbReference>
<evidence type="ECO:0000259" key="7">
    <source>
        <dbReference type="PROSITE" id="PS51192"/>
    </source>
</evidence>
<feature type="region of interest" description="Disordered" evidence="5">
    <location>
        <begin position="86"/>
        <end position="141"/>
    </location>
</feature>
<dbReference type="InterPro" id="IPR043203">
    <property type="entry name" value="VGCC_Ca_Na"/>
</dbReference>